<reference evidence="1 2" key="2">
    <citation type="journal article" date="2019" name="G3 (Bethesda)">
        <title>Hybrid Assembly of the Genome of the Entomopathogenic Nematode Steinernema carpocapsae Identifies the X-Chromosome.</title>
        <authorList>
            <person name="Serra L."/>
            <person name="Macchietto M."/>
            <person name="Macias-Munoz A."/>
            <person name="McGill C.J."/>
            <person name="Rodriguez I.M."/>
            <person name="Rodriguez B."/>
            <person name="Murad R."/>
            <person name="Mortazavi A."/>
        </authorList>
    </citation>
    <scope>NUCLEOTIDE SEQUENCE [LARGE SCALE GENOMIC DNA]</scope>
    <source>
        <strain evidence="1 2">ALL</strain>
    </source>
</reference>
<accession>A0A4U5MRK2</accession>
<proteinExistence type="predicted"/>
<organism evidence="1 2">
    <name type="scientific">Steinernema carpocapsae</name>
    <name type="common">Entomopathogenic nematode</name>
    <dbReference type="NCBI Taxonomy" id="34508"/>
    <lineage>
        <taxon>Eukaryota</taxon>
        <taxon>Metazoa</taxon>
        <taxon>Ecdysozoa</taxon>
        <taxon>Nematoda</taxon>
        <taxon>Chromadorea</taxon>
        <taxon>Rhabditida</taxon>
        <taxon>Tylenchina</taxon>
        <taxon>Panagrolaimomorpha</taxon>
        <taxon>Strongyloidoidea</taxon>
        <taxon>Steinernematidae</taxon>
        <taxon>Steinernema</taxon>
    </lineage>
</organism>
<gene>
    <name evidence="1" type="ORF">L596_019788</name>
</gene>
<dbReference type="EMBL" id="AZBU02000006">
    <property type="protein sequence ID" value="TKR72319.1"/>
    <property type="molecule type" value="Genomic_DNA"/>
</dbReference>
<reference evidence="1 2" key="1">
    <citation type="journal article" date="2015" name="Genome Biol.">
        <title>Comparative genomics of Steinernema reveals deeply conserved gene regulatory networks.</title>
        <authorList>
            <person name="Dillman A.R."/>
            <person name="Macchietto M."/>
            <person name="Porter C.F."/>
            <person name="Rogers A."/>
            <person name="Williams B."/>
            <person name="Antoshechkin I."/>
            <person name="Lee M.M."/>
            <person name="Goodwin Z."/>
            <person name="Lu X."/>
            <person name="Lewis E.E."/>
            <person name="Goodrich-Blair H."/>
            <person name="Stock S.P."/>
            <person name="Adams B.J."/>
            <person name="Sternberg P.W."/>
            <person name="Mortazavi A."/>
        </authorList>
    </citation>
    <scope>NUCLEOTIDE SEQUENCE [LARGE SCALE GENOMIC DNA]</scope>
    <source>
        <strain evidence="1 2">ALL</strain>
    </source>
</reference>
<evidence type="ECO:0000313" key="1">
    <source>
        <dbReference type="EMBL" id="TKR72319.1"/>
    </source>
</evidence>
<evidence type="ECO:0000313" key="2">
    <source>
        <dbReference type="Proteomes" id="UP000298663"/>
    </source>
</evidence>
<protein>
    <submittedName>
        <fullName evidence="1">Uncharacterized protein</fullName>
    </submittedName>
</protein>
<name>A0A4U5MRK2_STECR</name>
<dbReference type="Proteomes" id="UP000298663">
    <property type="component" value="Unassembled WGS sequence"/>
</dbReference>
<comment type="caution">
    <text evidence="1">The sequence shown here is derived from an EMBL/GenBank/DDBJ whole genome shotgun (WGS) entry which is preliminary data.</text>
</comment>
<sequence>MMSVKIFYSISIETDTKAILEPTHLIAKNLFSFISSGLPTFDLSIAPALWRTISQTPCERDPSVLW</sequence>
<keyword evidence="2" id="KW-1185">Reference proteome</keyword>
<dbReference type="AlphaFoldDB" id="A0A4U5MRK2"/>